<proteinExistence type="inferred from homology"/>
<dbReference type="InterPro" id="IPR004839">
    <property type="entry name" value="Aminotransferase_I/II_large"/>
</dbReference>
<gene>
    <name evidence="9" type="ORF">H2509_04970</name>
</gene>
<name>A0A839ABB9_9HYPH</name>
<dbReference type="GO" id="GO:0030170">
    <property type="term" value="F:pyridoxal phosphate binding"/>
    <property type="evidence" value="ECO:0007669"/>
    <property type="project" value="InterPro"/>
</dbReference>
<comment type="caution">
    <text evidence="9">The sequence shown here is derived from an EMBL/GenBank/DDBJ whole genome shotgun (WGS) entry which is preliminary data.</text>
</comment>
<keyword evidence="5 9" id="KW-0808">Transferase</keyword>
<comment type="cofactor">
    <cofactor evidence="1">
        <name>pyridoxal 5'-phosphate</name>
        <dbReference type="ChEBI" id="CHEBI:597326"/>
    </cofactor>
</comment>
<evidence type="ECO:0000256" key="3">
    <source>
        <dbReference type="ARBA" id="ARBA00012753"/>
    </source>
</evidence>
<dbReference type="Proteomes" id="UP000541109">
    <property type="component" value="Unassembled WGS sequence"/>
</dbReference>
<dbReference type="InterPro" id="IPR050596">
    <property type="entry name" value="AspAT/PAT-like"/>
</dbReference>
<evidence type="ECO:0000256" key="7">
    <source>
        <dbReference type="ARBA" id="ARBA00049185"/>
    </source>
</evidence>
<dbReference type="Pfam" id="PF00155">
    <property type="entry name" value="Aminotran_1_2"/>
    <property type="match status" value="1"/>
</dbReference>
<keyword evidence="6" id="KW-0663">Pyridoxal phosphate</keyword>
<evidence type="ECO:0000256" key="2">
    <source>
        <dbReference type="ARBA" id="ARBA00007441"/>
    </source>
</evidence>
<dbReference type="SUPFAM" id="SSF53383">
    <property type="entry name" value="PLP-dependent transferases"/>
    <property type="match status" value="1"/>
</dbReference>
<dbReference type="PANTHER" id="PTHR46383:SF2">
    <property type="entry name" value="AMINOTRANSFERASE"/>
    <property type="match status" value="1"/>
</dbReference>
<dbReference type="PANTHER" id="PTHR46383">
    <property type="entry name" value="ASPARTATE AMINOTRANSFERASE"/>
    <property type="match status" value="1"/>
</dbReference>
<feature type="domain" description="Aminotransferase class I/classII large" evidence="8">
    <location>
        <begin position="47"/>
        <end position="391"/>
    </location>
</feature>
<keyword evidence="10" id="KW-1185">Reference proteome</keyword>
<accession>A0A839ABB9</accession>
<comment type="catalytic activity">
    <reaction evidence="7">
        <text>L-aspartate + 2-oxoglutarate = oxaloacetate + L-glutamate</text>
        <dbReference type="Rhea" id="RHEA:21824"/>
        <dbReference type="ChEBI" id="CHEBI:16452"/>
        <dbReference type="ChEBI" id="CHEBI:16810"/>
        <dbReference type="ChEBI" id="CHEBI:29985"/>
        <dbReference type="ChEBI" id="CHEBI:29991"/>
        <dbReference type="EC" id="2.6.1.1"/>
    </reaction>
</comment>
<dbReference type="Gene3D" id="3.40.640.10">
    <property type="entry name" value="Type I PLP-dependent aspartate aminotransferase-like (Major domain)"/>
    <property type="match status" value="1"/>
</dbReference>
<dbReference type="CDD" id="cd00609">
    <property type="entry name" value="AAT_like"/>
    <property type="match status" value="1"/>
</dbReference>
<organism evidence="9 10">
    <name type="scientific">Stappia albiluteola</name>
    <dbReference type="NCBI Taxonomy" id="2758565"/>
    <lineage>
        <taxon>Bacteria</taxon>
        <taxon>Pseudomonadati</taxon>
        <taxon>Pseudomonadota</taxon>
        <taxon>Alphaproteobacteria</taxon>
        <taxon>Hyphomicrobiales</taxon>
        <taxon>Stappiaceae</taxon>
        <taxon>Stappia</taxon>
    </lineage>
</organism>
<evidence type="ECO:0000259" key="8">
    <source>
        <dbReference type="Pfam" id="PF00155"/>
    </source>
</evidence>
<evidence type="ECO:0000313" key="10">
    <source>
        <dbReference type="Proteomes" id="UP000541109"/>
    </source>
</evidence>
<dbReference type="AlphaFoldDB" id="A0A839ABB9"/>
<comment type="similarity">
    <text evidence="2">Belongs to the class-I pyridoxal-phosphate-dependent aminotransferase family.</text>
</comment>
<dbReference type="InterPro" id="IPR015424">
    <property type="entry name" value="PyrdxlP-dep_Trfase"/>
</dbReference>
<evidence type="ECO:0000313" key="9">
    <source>
        <dbReference type="EMBL" id="MBA5776476.1"/>
    </source>
</evidence>
<dbReference type="InterPro" id="IPR015421">
    <property type="entry name" value="PyrdxlP-dep_Trfase_major"/>
</dbReference>
<reference evidence="9 10" key="1">
    <citation type="submission" date="2020-07" db="EMBL/GenBank/DDBJ databases">
        <title>Stappia sp., F7233, whole genome shotgun sequencing project.</title>
        <authorList>
            <person name="Jiang S."/>
            <person name="Liu Z.W."/>
            <person name="Du Z.J."/>
        </authorList>
    </citation>
    <scope>NUCLEOTIDE SEQUENCE [LARGE SCALE GENOMIC DNA]</scope>
    <source>
        <strain evidence="9 10">F7233</strain>
    </source>
</reference>
<dbReference type="EMBL" id="JACFXV010000043">
    <property type="protein sequence ID" value="MBA5776476.1"/>
    <property type="molecule type" value="Genomic_DNA"/>
</dbReference>
<evidence type="ECO:0000256" key="5">
    <source>
        <dbReference type="ARBA" id="ARBA00022679"/>
    </source>
</evidence>
<evidence type="ECO:0000256" key="6">
    <source>
        <dbReference type="ARBA" id="ARBA00022898"/>
    </source>
</evidence>
<protein>
    <recommendedName>
        <fullName evidence="3">aspartate transaminase</fullName>
        <ecNumber evidence="3">2.6.1.1</ecNumber>
    </recommendedName>
</protein>
<dbReference type="GO" id="GO:0004069">
    <property type="term" value="F:L-aspartate:2-oxoglutarate aminotransferase activity"/>
    <property type="evidence" value="ECO:0007669"/>
    <property type="project" value="UniProtKB-EC"/>
</dbReference>
<evidence type="ECO:0000256" key="1">
    <source>
        <dbReference type="ARBA" id="ARBA00001933"/>
    </source>
</evidence>
<evidence type="ECO:0000256" key="4">
    <source>
        <dbReference type="ARBA" id="ARBA00022576"/>
    </source>
</evidence>
<sequence length="398" mass="43778">MGDTILDKEQRQQTALLQPSRRSAVDAFIAMDVMAAANRREADGGRVIHMEVGQPGAPAPKRALDAAREALVHGRFGYTEACGIPGLRSAIANHYRLTYGQDVPVSRVVATTGSSAGFNLAFLAAFDPGDRIALTAPGYPAYRNILKALGLEPVEIEVGPETRWALTAEHIERAHREKPLKGVLVASPANPTGTMMTPETLQALIAACEDLGLWFVSDEIYHGLVYAGRQETALRHTQNAIVINSFSKYYCMTGWRIGWMVVPEVLVRPIERLAQNLYISPPYLSQVAATAAFEAREELEAVKAGYAANRNLLLKRLPAIGFDELLPVDGAFYVYASVRRFSNDSHDFATRMLQEAGIAATPGADFDHGRGHRYIRFSFAGRNDEMGEAMDRMENWLK</sequence>
<dbReference type="RefSeq" id="WP_182162915.1">
    <property type="nucleotide sequence ID" value="NZ_JACFXV010000043.1"/>
</dbReference>
<keyword evidence="4 9" id="KW-0032">Aminotransferase</keyword>
<dbReference type="GO" id="GO:0006520">
    <property type="term" value="P:amino acid metabolic process"/>
    <property type="evidence" value="ECO:0007669"/>
    <property type="project" value="InterPro"/>
</dbReference>
<dbReference type="EC" id="2.6.1.1" evidence="3"/>